<feature type="non-terminal residue" evidence="6">
    <location>
        <position position="1"/>
    </location>
</feature>
<dbReference type="SMART" id="SM00421">
    <property type="entry name" value="HTH_LUXR"/>
    <property type="match status" value="1"/>
</dbReference>
<gene>
    <name evidence="6" type="ORF">chiPu_0029760</name>
</gene>
<reference evidence="6 7" key="1">
    <citation type="journal article" date="2018" name="Nat. Ecol. Evol.">
        <title>Shark genomes provide insights into elasmobranch evolution and the origin of vertebrates.</title>
        <authorList>
            <person name="Hara Y"/>
            <person name="Yamaguchi K"/>
            <person name="Onimaru K"/>
            <person name="Kadota M"/>
            <person name="Koyanagi M"/>
            <person name="Keeley SD"/>
            <person name="Tatsumi K"/>
            <person name="Tanaka K"/>
            <person name="Motone F"/>
            <person name="Kageyama Y"/>
            <person name="Nozu R"/>
            <person name="Adachi N"/>
            <person name="Nishimura O"/>
            <person name="Nakagawa R"/>
            <person name="Tanegashima C"/>
            <person name="Kiyatake I"/>
            <person name="Matsumoto R"/>
            <person name="Murakumo K"/>
            <person name="Nishida K"/>
            <person name="Terakita A"/>
            <person name="Kuratani S"/>
            <person name="Sato K"/>
            <person name="Hyodo S Kuraku.S."/>
        </authorList>
    </citation>
    <scope>NUCLEOTIDE SEQUENCE [LARGE SCALE GENOMIC DNA]</scope>
</reference>
<keyword evidence="7" id="KW-1185">Reference proteome</keyword>
<dbReference type="AlphaFoldDB" id="A0A401TSA1"/>
<feature type="compositionally biased region" description="Low complexity" evidence="4">
    <location>
        <begin position="15"/>
        <end position="25"/>
    </location>
</feature>
<dbReference type="PROSITE" id="PS50043">
    <property type="entry name" value="HTH_LUXR_2"/>
    <property type="match status" value="1"/>
</dbReference>
<feature type="compositionally biased region" description="Basic and acidic residues" evidence="4">
    <location>
        <begin position="42"/>
        <end position="58"/>
    </location>
</feature>
<dbReference type="Pfam" id="PF00196">
    <property type="entry name" value="GerE"/>
    <property type="match status" value="1"/>
</dbReference>
<dbReference type="GO" id="GO:0006355">
    <property type="term" value="P:regulation of DNA-templated transcription"/>
    <property type="evidence" value="ECO:0007669"/>
    <property type="project" value="InterPro"/>
</dbReference>
<protein>
    <recommendedName>
        <fullName evidence="5">HTH luxR-type domain-containing protein</fullName>
    </recommendedName>
</protein>
<comment type="caution">
    <text evidence="6">The sequence shown here is derived from an EMBL/GenBank/DDBJ whole genome shotgun (WGS) entry which is preliminary data.</text>
</comment>
<evidence type="ECO:0000256" key="1">
    <source>
        <dbReference type="ARBA" id="ARBA00023015"/>
    </source>
</evidence>
<sequence>HPPGRRDRCGQWGEAVGRAGAVARPRTAERRQRRRAHRASRRRADELQGEGRRKARDVNSEPASDIVIALEIDDPVLADRLATLLGSVAGLRLAAPGEQATATIVARNREAAGGDFELTPRELDVLALLAEGASNKMIAQRLGISVHTAKFHVGSLLDKLDATGRTDAVAHAARRGVINL</sequence>
<evidence type="ECO:0000256" key="2">
    <source>
        <dbReference type="ARBA" id="ARBA00023125"/>
    </source>
</evidence>
<accession>A0A401TSA1</accession>
<organism evidence="6 7">
    <name type="scientific">Chiloscyllium punctatum</name>
    <name type="common">Brownbanded bambooshark</name>
    <name type="synonym">Hemiscyllium punctatum</name>
    <dbReference type="NCBI Taxonomy" id="137246"/>
    <lineage>
        <taxon>Eukaryota</taxon>
        <taxon>Metazoa</taxon>
        <taxon>Chordata</taxon>
        <taxon>Craniata</taxon>
        <taxon>Vertebrata</taxon>
        <taxon>Chondrichthyes</taxon>
        <taxon>Elasmobranchii</taxon>
        <taxon>Galeomorphii</taxon>
        <taxon>Galeoidea</taxon>
        <taxon>Orectolobiformes</taxon>
        <taxon>Hemiscylliidae</taxon>
        <taxon>Chiloscyllium</taxon>
    </lineage>
</organism>
<dbReference type="EMBL" id="BEZZ01165188">
    <property type="protein sequence ID" value="GCC45505.1"/>
    <property type="molecule type" value="Genomic_DNA"/>
</dbReference>
<dbReference type="SUPFAM" id="SSF46894">
    <property type="entry name" value="C-terminal effector domain of the bipartite response regulators"/>
    <property type="match status" value="1"/>
</dbReference>
<keyword evidence="2" id="KW-0238">DNA-binding</keyword>
<dbReference type="PRINTS" id="PR00038">
    <property type="entry name" value="HTHLUXR"/>
</dbReference>
<dbReference type="InterPro" id="IPR016032">
    <property type="entry name" value="Sig_transdc_resp-reg_C-effctor"/>
</dbReference>
<evidence type="ECO:0000259" key="5">
    <source>
        <dbReference type="PROSITE" id="PS50043"/>
    </source>
</evidence>
<dbReference type="Gene3D" id="1.10.10.10">
    <property type="entry name" value="Winged helix-like DNA-binding domain superfamily/Winged helix DNA-binding domain"/>
    <property type="match status" value="1"/>
</dbReference>
<evidence type="ECO:0000256" key="4">
    <source>
        <dbReference type="SAM" id="MobiDB-lite"/>
    </source>
</evidence>
<feature type="region of interest" description="Disordered" evidence="4">
    <location>
        <begin position="1"/>
        <end position="58"/>
    </location>
</feature>
<proteinExistence type="predicted"/>
<dbReference type="OrthoDB" id="8300042at2759"/>
<keyword evidence="3" id="KW-0804">Transcription</keyword>
<evidence type="ECO:0000313" key="7">
    <source>
        <dbReference type="Proteomes" id="UP000287033"/>
    </source>
</evidence>
<dbReference type="PANTHER" id="PTHR44688:SF25">
    <property type="entry name" value="HTH LUXR-TYPE DOMAIN-CONTAINING PROTEIN"/>
    <property type="match status" value="1"/>
</dbReference>
<feature type="domain" description="HTH luxR-type" evidence="5">
    <location>
        <begin position="111"/>
        <end position="176"/>
    </location>
</feature>
<dbReference type="PANTHER" id="PTHR44688">
    <property type="entry name" value="DNA-BINDING TRANSCRIPTIONAL ACTIVATOR DEVR_DOSR"/>
    <property type="match status" value="1"/>
</dbReference>
<dbReference type="CDD" id="cd06170">
    <property type="entry name" value="LuxR_C_like"/>
    <property type="match status" value="1"/>
</dbReference>
<dbReference type="Proteomes" id="UP000287033">
    <property type="component" value="Unassembled WGS sequence"/>
</dbReference>
<evidence type="ECO:0000256" key="3">
    <source>
        <dbReference type="ARBA" id="ARBA00023163"/>
    </source>
</evidence>
<keyword evidence="1" id="KW-0805">Transcription regulation</keyword>
<dbReference type="InterPro" id="IPR000792">
    <property type="entry name" value="Tscrpt_reg_LuxR_C"/>
</dbReference>
<name>A0A401TSA1_CHIPU</name>
<feature type="compositionally biased region" description="Basic residues" evidence="4">
    <location>
        <begin position="31"/>
        <end position="41"/>
    </location>
</feature>
<evidence type="ECO:0000313" key="6">
    <source>
        <dbReference type="EMBL" id="GCC45505.1"/>
    </source>
</evidence>
<dbReference type="GO" id="GO:0003677">
    <property type="term" value="F:DNA binding"/>
    <property type="evidence" value="ECO:0007669"/>
    <property type="project" value="UniProtKB-KW"/>
</dbReference>
<dbReference type="InterPro" id="IPR036388">
    <property type="entry name" value="WH-like_DNA-bd_sf"/>
</dbReference>